<comment type="caution">
    <text evidence="4">The sequence shown here is derived from an EMBL/GenBank/DDBJ whole genome shotgun (WGS) entry which is preliminary data.</text>
</comment>
<dbReference type="CDD" id="cd07103">
    <property type="entry name" value="ALDH_F5_SSADH_GabD"/>
    <property type="match status" value="1"/>
</dbReference>
<comment type="similarity">
    <text evidence="1">Belongs to the aldehyde dehydrogenase family.</text>
</comment>
<evidence type="ECO:0000256" key="2">
    <source>
        <dbReference type="ARBA" id="ARBA00023002"/>
    </source>
</evidence>
<proteinExistence type="inferred from homology"/>
<dbReference type="PANTHER" id="PTHR43353:SF5">
    <property type="entry name" value="SUCCINATE-SEMIALDEHYDE DEHYDROGENASE, MITOCHONDRIAL"/>
    <property type="match status" value="1"/>
</dbReference>
<evidence type="ECO:0000313" key="5">
    <source>
        <dbReference type="Proteomes" id="UP001171606"/>
    </source>
</evidence>
<dbReference type="Proteomes" id="UP001171606">
    <property type="component" value="Unassembled WGS sequence"/>
</dbReference>
<evidence type="ECO:0000259" key="3">
    <source>
        <dbReference type="Pfam" id="PF00171"/>
    </source>
</evidence>
<dbReference type="InterPro" id="IPR016162">
    <property type="entry name" value="Ald_DH_N"/>
</dbReference>
<dbReference type="InterPro" id="IPR016161">
    <property type="entry name" value="Ald_DH/histidinol_DH"/>
</dbReference>
<dbReference type="EMBL" id="JAUJSQ010000008">
    <property type="protein sequence ID" value="MDN7933743.1"/>
    <property type="molecule type" value="Genomic_DNA"/>
</dbReference>
<dbReference type="InterPro" id="IPR015590">
    <property type="entry name" value="Aldehyde_DH_dom"/>
</dbReference>
<keyword evidence="5" id="KW-1185">Reference proteome</keyword>
<dbReference type="SUPFAM" id="SSF53720">
    <property type="entry name" value="ALDH-like"/>
    <property type="match status" value="1"/>
</dbReference>
<dbReference type="InterPro" id="IPR050740">
    <property type="entry name" value="Aldehyde_DH_Superfamily"/>
</dbReference>
<dbReference type="EC" id="1.2.1.-" evidence="4"/>
<dbReference type="InterPro" id="IPR016163">
    <property type="entry name" value="Ald_DH_C"/>
</dbReference>
<dbReference type="RefSeq" id="WP_301756156.1">
    <property type="nucleotide sequence ID" value="NZ_JAUJSQ010000008.1"/>
</dbReference>
<evidence type="ECO:0000256" key="1">
    <source>
        <dbReference type="ARBA" id="ARBA00009986"/>
    </source>
</evidence>
<sequence>MIPFTPLTSPVTPDAPRDYAPLHLYVDGRFLQADGRRTQPVLDPGTGRVLGALPHATPEDIDAAVHAAHRAFAAWRRESPLVRSDILRRAAALVRERAETIGRHITMDQGKPLREAVAEVVSSAEQLEWHAEEGRRTYGRVVPARSPDVAQTVLREPIGVCAAFSPWNFPFSQAMHKIAAALACGCTLVLKGPEESPSAIVALARIFHDAGLPPGCLNIVWGVPGEVSKQLIESPLVRKISFTGSVPVGKQLAALAASHMKRMTMELGGHAPVLVCADADIARAAPMLAAYKFRNAGQVCVSPTRFFVQRPVFERFVAAYLEAVGKIRVGYGLEEATTMGPLAHARRVSEIDAFVADARAKGAEIAAGGTALPGPGHYFAPTVVLGPARDTRLMNDEPFGPIVGIVPFDALDDALAEANRLPFGLASYAFTESARNAHRISRSLEAGMVNINHFGMGPAEIPFGGVKDSGFGSEGGTETFDGYLVTKFITQMN</sequence>
<name>A0ABT8PF86_9BURK</name>
<protein>
    <submittedName>
        <fullName evidence="4">NAD-dependent succinate-semialdehyde dehydrogenase</fullName>
        <ecNumber evidence="4">1.2.1.-</ecNumber>
    </submittedName>
</protein>
<dbReference type="GO" id="GO:0016491">
    <property type="term" value="F:oxidoreductase activity"/>
    <property type="evidence" value="ECO:0007669"/>
    <property type="project" value="UniProtKB-KW"/>
</dbReference>
<feature type="domain" description="Aldehyde dehydrogenase" evidence="3">
    <location>
        <begin position="32"/>
        <end position="489"/>
    </location>
</feature>
<keyword evidence="2 4" id="KW-0560">Oxidoreductase</keyword>
<dbReference type="Gene3D" id="3.40.309.10">
    <property type="entry name" value="Aldehyde Dehydrogenase, Chain A, domain 2"/>
    <property type="match status" value="1"/>
</dbReference>
<evidence type="ECO:0000313" key="4">
    <source>
        <dbReference type="EMBL" id="MDN7933743.1"/>
    </source>
</evidence>
<accession>A0ABT8PF86</accession>
<dbReference type="Pfam" id="PF00171">
    <property type="entry name" value="Aldedh"/>
    <property type="match status" value="1"/>
</dbReference>
<dbReference type="PANTHER" id="PTHR43353">
    <property type="entry name" value="SUCCINATE-SEMIALDEHYDE DEHYDROGENASE, MITOCHONDRIAL"/>
    <property type="match status" value="1"/>
</dbReference>
<organism evidence="4 5">
    <name type="scientific">Burkholderia metallica</name>
    <dbReference type="NCBI Taxonomy" id="488729"/>
    <lineage>
        <taxon>Bacteria</taxon>
        <taxon>Pseudomonadati</taxon>
        <taxon>Pseudomonadota</taxon>
        <taxon>Betaproteobacteria</taxon>
        <taxon>Burkholderiales</taxon>
        <taxon>Burkholderiaceae</taxon>
        <taxon>Burkholderia</taxon>
        <taxon>Burkholderia cepacia complex</taxon>
    </lineage>
</organism>
<gene>
    <name evidence="4" type="ORF">QZM52_20875</name>
</gene>
<dbReference type="Gene3D" id="3.40.605.10">
    <property type="entry name" value="Aldehyde Dehydrogenase, Chain A, domain 1"/>
    <property type="match status" value="1"/>
</dbReference>
<reference evidence="4" key="1">
    <citation type="submission" date="2023-07" db="EMBL/GenBank/DDBJ databases">
        <title>A collection of bacterial strains from the Burkholderia cepacia Research Laboratory and Repository.</title>
        <authorList>
            <person name="Lipuma J."/>
            <person name="Spilker T."/>
            <person name="Caverly L."/>
        </authorList>
    </citation>
    <scope>NUCLEOTIDE SEQUENCE</scope>
    <source>
        <strain evidence="4">AU42020</strain>
    </source>
</reference>